<accession>A0A1L3I270</accession>
<dbReference type="Proteomes" id="UP000183859">
    <property type="component" value="Chromosome"/>
</dbReference>
<gene>
    <name evidence="4" type="primary">cobK</name>
    <name evidence="4" type="ORF">PhaeoP97_00779</name>
</gene>
<proteinExistence type="predicted"/>
<dbReference type="EC" id="1.3.1.54" evidence="4"/>
<dbReference type="STRING" id="1844006.PhaeoP97_00779"/>
<dbReference type="PANTHER" id="PTHR36925:SF1">
    <property type="entry name" value="COBALT-PRECORRIN-6A REDUCTASE"/>
    <property type="match status" value="1"/>
</dbReference>
<dbReference type="RefSeq" id="WP_072503957.1">
    <property type="nucleotide sequence ID" value="NZ_CP016364.1"/>
</dbReference>
<dbReference type="NCBIfam" id="TIGR00715">
    <property type="entry name" value="precor6x_red"/>
    <property type="match status" value="1"/>
</dbReference>
<sequence length="246" mass="25755">MTRILLLGGTTEASTLAKTLAEAGADAVFSYAGRTAKPVSQPLPTRIGGFGGVEGLSEYLKAESITHVVDATHPFAAQMSTNAVHACEATDVKLCAFERPAWQAGEGDAWVHAGTIDEAVNALPDAAARVFLAIGKQNLTQFAAKPQHHYLLRLVDEPDAPLPLPRTTVETARGPFDVQGDTALMQRHGITHIVAKNAGGAGAAAKLIAARDLALPVILIGRPQVPARPIKGSVAEVMAWLSHSPV</sequence>
<dbReference type="NCBIfam" id="NF005968">
    <property type="entry name" value="PRK08057.1-2"/>
    <property type="match status" value="1"/>
</dbReference>
<dbReference type="OrthoDB" id="5183775at2"/>
<comment type="pathway">
    <text evidence="1">Cofactor biosynthesis; adenosylcobalamin biosynthesis.</text>
</comment>
<evidence type="ECO:0000256" key="3">
    <source>
        <dbReference type="ARBA" id="ARBA00023002"/>
    </source>
</evidence>
<name>A0A1L3I270_9RHOB</name>
<dbReference type="AlphaFoldDB" id="A0A1L3I270"/>
<evidence type="ECO:0000313" key="4">
    <source>
        <dbReference type="EMBL" id="APG46216.1"/>
    </source>
</evidence>
<organism evidence="4 5">
    <name type="scientific">Phaeobacter porticola</name>
    <dbReference type="NCBI Taxonomy" id="1844006"/>
    <lineage>
        <taxon>Bacteria</taxon>
        <taxon>Pseudomonadati</taxon>
        <taxon>Pseudomonadota</taxon>
        <taxon>Alphaproteobacteria</taxon>
        <taxon>Rhodobacterales</taxon>
        <taxon>Roseobacteraceae</taxon>
        <taxon>Phaeobacter</taxon>
    </lineage>
</organism>
<keyword evidence="2" id="KW-0169">Cobalamin biosynthesis</keyword>
<dbReference type="GO" id="GO:0016994">
    <property type="term" value="F:precorrin-6A reductase activity"/>
    <property type="evidence" value="ECO:0007669"/>
    <property type="project" value="UniProtKB-EC"/>
</dbReference>
<dbReference type="UniPathway" id="UPA00148"/>
<evidence type="ECO:0000256" key="2">
    <source>
        <dbReference type="ARBA" id="ARBA00022573"/>
    </source>
</evidence>
<dbReference type="Pfam" id="PF02571">
    <property type="entry name" value="CbiJ"/>
    <property type="match status" value="1"/>
</dbReference>
<evidence type="ECO:0000256" key="1">
    <source>
        <dbReference type="ARBA" id="ARBA00004953"/>
    </source>
</evidence>
<evidence type="ECO:0000313" key="5">
    <source>
        <dbReference type="Proteomes" id="UP000183859"/>
    </source>
</evidence>
<dbReference type="GO" id="GO:0009236">
    <property type="term" value="P:cobalamin biosynthetic process"/>
    <property type="evidence" value="ECO:0007669"/>
    <property type="project" value="UniProtKB-UniPathway"/>
</dbReference>
<dbReference type="EMBL" id="CP016364">
    <property type="protein sequence ID" value="APG46216.1"/>
    <property type="molecule type" value="Genomic_DNA"/>
</dbReference>
<dbReference type="InterPro" id="IPR003723">
    <property type="entry name" value="Precorrin-6x_reduct"/>
</dbReference>
<reference evidence="5" key="1">
    <citation type="submission" date="2016-07" db="EMBL/GenBank/DDBJ databases">
        <title>Phaeobacter portensis sp. nov., a tropodithietic acid producing bacterium isolated from a German harbor.</title>
        <authorList>
            <person name="Freese H.M."/>
            <person name="Bunk B."/>
            <person name="Breider S."/>
            <person name="Brinkhoff T."/>
        </authorList>
    </citation>
    <scope>NUCLEOTIDE SEQUENCE [LARGE SCALE GENOMIC DNA]</scope>
    <source>
        <strain evidence="5">P97</strain>
    </source>
</reference>
<dbReference type="PANTHER" id="PTHR36925">
    <property type="entry name" value="COBALT-PRECORRIN-6A REDUCTASE"/>
    <property type="match status" value="1"/>
</dbReference>
<protein>
    <submittedName>
        <fullName evidence="4">Precorrin-6A reductase CobK</fullName>
        <ecNumber evidence="4">1.3.1.54</ecNumber>
    </submittedName>
</protein>
<keyword evidence="3 4" id="KW-0560">Oxidoreductase</keyword>
<dbReference type="PROSITE" id="PS51014">
    <property type="entry name" value="COBK_CBIJ"/>
    <property type="match status" value="1"/>
</dbReference>
<dbReference type="KEGG" id="php:PhaeoP97_00779"/>
<keyword evidence="5" id="KW-1185">Reference proteome</keyword>